<proteinExistence type="predicted"/>
<accession>A0A7N0R8B6</accession>
<sequence length="311" mass="33712">MAESGDREEIAPRGNDWEVVSLTASAYAAAPGPKAVEEVVGDKGSAYGDDKVEASQAMFMSGHFVFPEKQNEEMPLGTEFDDSEVQKKYEVEELASLAISDGSSGSVEKGDGHLDLKGSAIIEDILQTGEFDLKDGALVIGSAEIQRSRSQPEPNLLEPEQGIHDAVEETNVGGASDVKTMISEQTHHSEEANADGPTEVTSSKQVKDKKKAWSSIPWKPWWKRRAASLYDHVKEANPLWSIVIAAAVMGLAIVGHRWQQRKSQVPKLNLQFSAKEEKAGKMLSPISRVKEAFVIGNHGSGSVRSNISSDI</sequence>
<reference evidence="2" key="1">
    <citation type="submission" date="2021-01" db="UniProtKB">
        <authorList>
            <consortium name="EnsemblPlants"/>
        </authorList>
    </citation>
    <scope>IDENTIFICATION</scope>
</reference>
<evidence type="ECO:0000313" key="3">
    <source>
        <dbReference type="Proteomes" id="UP000594263"/>
    </source>
</evidence>
<dbReference type="EnsemblPlants" id="Kaladp0001s0125.1.v1.1">
    <property type="protein sequence ID" value="Kaladp0001s0125.1.v1.1"/>
    <property type="gene ID" value="Kaladp0001s0125.v1.1"/>
</dbReference>
<evidence type="ECO:0000313" key="2">
    <source>
        <dbReference type="EnsemblPlants" id="Kaladp0001s0125.1.v1.1"/>
    </source>
</evidence>
<organism evidence="2 3">
    <name type="scientific">Kalanchoe fedtschenkoi</name>
    <name type="common">Lavender scallops</name>
    <name type="synonym">South American air plant</name>
    <dbReference type="NCBI Taxonomy" id="63787"/>
    <lineage>
        <taxon>Eukaryota</taxon>
        <taxon>Viridiplantae</taxon>
        <taxon>Streptophyta</taxon>
        <taxon>Embryophyta</taxon>
        <taxon>Tracheophyta</taxon>
        <taxon>Spermatophyta</taxon>
        <taxon>Magnoliopsida</taxon>
        <taxon>eudicotyledons</taxon>
        <taxon>Gunneridae</taxon>
        <taxon>Pentapetalae</taxon>
        <taxon>Saxifragales</taxon>
        <taxon>Crassulaceae</taxon>
        <taxon>Kalanchoe</taxon>
    </lineage>
</organism>
<evidence type="ECO:0008006" key="4">
    <source>
        <dbReference type="Google" id="ProtNLM"/>
    </source>
</evidence>
<dbReference type="AlphaFoldDB" id="A0A7N0R8B6"/>
<dbReference type="PANTHER" id="PTHR34797">
    <property type="entry name" value="ATG8-INTERACTING PROTEIN 2"/>
    <property type="match status" value="1"/>
</dbReference>
<dbReference type="PANTHER" id="PTHR34797:SF1">
    <property type="entry name" value="ATG8-INTERACTING PROTEIN 2"/>
    <property type="match status" value="1"/>
</dbReference>
<evidence type="ECO:0000256" key="1">
    <source>
        <dbReference type="SAM" id="MobiDB-lite"/>
    </source>
</evidence>
<dbReference type="InterPro" id="IPR040304">
    <property type="entry name" value="ATG8-IP-1/2"/>
</dbReference>
<dbReference type="OMA" id="MISEQTH"/>
<name>A0A7N0R8B6_KALFE</name>
<dbReference type="Gramene" id="Kaladp0001s0125.1.v1.1">
    <property type="protein sequence ID" value="Kaladp0001s0125.1.v1.1"/>
    <property type="gene ID" value="Kaladp0001s0125.v1.1"/>
</dbReference>
<keyword evidence="3" id="KW-1185">Reference proteome</keyword>
<protein>
    <recommendedName>
        <fullName evidence="4">ATG8-interacting protein 1</fullName>
    </recommendedName>
</protein>
<dbReference type="Proteomes" id="UP000594263">
    <property type="component" value="Unplaced"/>
</dbReference>
<feature type="region of interest" description="Disordered" evidence="1">
    <location>
        <begin position="186"/>
        <end position="209"/>
    </location>
</feature>